<dbReference type="Proteomes" id="UP000223913">
    <property type="component" value="Unassembled WGS sequence"/>
</dbReference>
<proteinExistence type="predicted"/>
<dbReference type="EMBL" id="PDUD01000053">
    <property type="protein sequence ID" value="PHN01529.1"/>
    <property type="molecule type" value="Genomic_DNA"/>
</dbReference>
<dbReference type="Gene3D" id="1.20.5.340">
    <property type="match status" value="1"/>
</dbReference>
<accession>A0A2D0N053</accession>
<evidence type="ECO:0000256" key="1">
    <source>
        <dbReference type="SAM" id="Coils"/>
    </source>
</evidence>
<keyword evidence="1" id="KW-0175">Coiled coil</keyword>
<comment type="caution">
    <text evidence="2">The sequence shown here is derived from an EMBL/GenBank/DDBJ whole genome shotgun (WGS) entry which is preliminary data.</text>
</comment>
<dbReference type="SUPFAM" id="SSF58100">
    <property type="entry name" value="Bacterial hemolysins"/>
    <property type="match status" value="1"/>
</dbReference>
<feature type="coiled-coil region" evidence="1">
    <location>
        <begin position="72"/>
        <end position="171"/>
    </location>
</feature>
<sequence length="183" mass="20759">MQKDLKKIFGDHHGLDEKSVGFLVNALTKSNLPGFDYLEFKQSLGALSAMDMEEQVAIKSAFATASTVGLTKEKLLKTAEHYKQVLQTEKRQFDAALQKQIEQRIKGKAAEVAKLKKQVEEYRAKIAQLEAQIAKSQETIDHADEHINSAKEKIENTRDNFEHTLQSVVNEIDKDIENINKYL</sequence>
<gene>
    <name evidence="2" type="ORF">CRP01_36635</name>
</gene>
<organism evidence="2 3">
    <name type="scientific">Flavilitoribacter nigricans (strain ATCC 23147 / DSM 23189 / NBRC 102662 / NCIMB 1420 / SS-2)</name>
    <name type="common">Lewinella nigricans</name>
    <dbReference type="NCBI Taxonomy" id="1122177"/>
    <lineage>
        <taxon>Bacteria</taxon>
        <taxon>Pseudomonadati</taxon>
        <taxon>Bacteroidota</taxon>
        <taxon>Saprospiria</taxon>
        <taxon>Saprospirales</taxon>
        <taxon>Lewinellaceae</taxon>
        <taxon>Flavilitoribacter</taxon>
    </lineage>
</organism>
<reference evidence="2 3" key="1">
    <citation type="submission" date="2017-10" db="EMBL/GenBank/DDBJ databases">
        <title>The draft genome sequence of Lewinella nigricans NBRC 102662.</title>
        <authorList>
            <person name="Wang K."/>
        </authorList>
    </citation>
    <scope>NUCLEOTIDE SEQUENCE [LARGE SCALE GENOMIC DNA]</scope>
    <source>
        <strain evidence="2 3">NBRC 102662</strain>
    </source>
</reference>
<evidence type="ECO:0000313" key="3">
    <source>
        <dbReference type="Proteomes" id="UP000223913"/>
    </source>
</evidence>
<dbReference type="RefSeq" id="WP_099155063.1">
    <property type="nucleotide sequence ID" value="NZ_PDUD01000053.1"/>
</dbReference>
<name>A0A2D0N053_FLAN2</name>
<dbReference type="AlphaFoldDB" id="A0A2D0N053"/>
<keyword evidence="3" id="KW-1185">Reference proteome</keyword>
<protein>
    <submittedName>
        <fullName evidence="2">Uncharacterized protein</fullName>
    </submittedName>
</protein>
<dbReference type="OrthoDB" id="1160770at2"/>
<evidence type="ECO:0000313" key="2">
    <source>
        <dbReference type="EMBL" id="PHN01529.1"/>
    </source>
</evidence>